<sequence>MKFLITGVNKGIGLALVKELAKNSNNFIYGTVRSLTKASDLLDLHLTNLKLLELDMADDLKKFETVFEEIDYIDVVIHNAGITYDRVVLPLEESLVEDFDETFKINTVSTFKMYKATLPYLYRHEGIQKRFIGVSTFLADPQAMALFGMGGGAYGVSKIGMNYLIKQIALENSKSQDPLKRDSMVFTINPGAVFTPMTESYATEHPEGFITVEECIQNILNTIFRSDLVSGRFYNTVDGEAYNF</sequence>
<reference evidence="1" key="1">
    <citation type="submission" date="2022-06" db="EMBL/GenBank/DDBJ databases">
        <authorList>
            <person name="Legras J.-L."/>
            <person name="Devillers H."/>
            <person name="Grondin C."/>
        </authorList>
    </citation>
    <scope>NUCLEOTIDE SEQUENCE</scope>
    <source>
        <strain evidence="1">CLIB 1444</strain>
    </source>
</reference>
<accession>A0ACA9Y942</accession>
<dbReference type="Proteomes" id="UP001152531">
    <property type="component" value="Unassembled WGS sequence"/>
</dbReference>
<gene>
    <name evidence="1" type="ORF">CLIB1444_06S05116</name>
</gene>
<name>A0ACA9Y942_9ASCO</name>
<protein>
    <submittedName>
        <fullName evidence="1">Short-chain dehydrogenase/reductase Aacufp</fullName>
    </submittedName>
</protein>
<keyword evidence="2" id="KW-1185">Reference proteome</keyword>
<organism evidence="1 2">
    <name type="scientific">[Candida] jaroonii</name>
    <dbReference type="NCBI Taxonomy" id="467808"/>
    <lineage>
        <taxon>Eukaryota</taxon>
        <taxon>Fungi</taxon>
        <taxon>Dikarya</taxon>
        <taxon>Ascomycota</taxon>
        <taxon>Saccharomycotina</taxon>
        <taxon>Pichiomycetes</taxon>
        <taxon>Debaryomycetaceae</taxon>
        <taxon>Yamadazyma</taxon>
    </lineage>
</organism>
<dbReference type="EMBL" id="CALSDN010000006">
    <property type="protein sequence ID" value="CAH6721567.1"/>
    <property type="molecule type" value="Genomic_DNA"/>
</dbReference>
<comment type="caution">
    <text evidence="1">The sequence shown here is derived from an EMBL/GenBank/DDBJ whole genome shotgun (WGS) entry which is preliminary data.</text>
</comment>
<evidence type="ECO:0000313" key="1">
    <source>
        <dbReference type="EMBL" id="CAH6721567.1"/>
    </source>
</evidence>
<proteinExistence type="predicted"/>
<evidence type="ECO:0000313" key="2">
    <source>
        <dbReference type="Proteomes" id="UP001152531"/>
    </source>
</evidence>